<evidence type="ECO:0000259" key="1">
    <source>
        <dbReference type="Pfam" id="PF01869"/>
    </source>
</evidence>
<dbReference type="PANTHER" id="PTHR32329:SF2">
    <property type="entry name" value="BIFUNCTIONAL PROTEIN [INCLUDES 2-HYDROXYACYL-COA DEHYDRATASE (N-TER) AND ITS ACTIVATOR DOMAIN (C_TERM)"/>
    <property type="match status" value="1"/>
</dbReference>
<feature type="domain" description="ATPase BadF/BadG/BcrA/BcrD type" evidence="1">
    <location>
        <begin position="345"/>
        <end position="626"/>
    </location>
</feature>
<dbReference type="Pfam" id="PF01869">
    <property type="entry name" value="BcrAD_BadFG"/>
    <property type="match status" value="1"/>
</dbReference>
<dbReference type="InterPro" id="IPR051805">
    <property type="entry name" value="Dehydratase_Activator_Redct"/>
</dbReference>
<keyword evidence="4" id="KW-1185">Reference proteome</keyword>
<protein>
    <recommendedName>
        <fullName evidence="5">CoA activase</fullName>
    </recommendedName>
</protein>
<dbReference type="Proteomes" id="UP000254771">
    <property type="component" value="Unassembled WGS sequence"/>
</dbReference>
<reference evidence="3 4" key="1">
    <citation type="journal article" date="2018" name="ISME J.">
        <title>Endosymbiont genomes yield clues of tubeworm success.</title>
        <authorList>
            <person name="Li Y."/>
            <person name="Liles M.R."/>
            <person name="Halanych K.M."/>
        </authorList>
    </citation>
    <scope>NUCLEOTIDE SEQUENCE [LARGE SCALE GENOMIC DNA]</scope>
    <source>
        <strain evidence="3">A1462</strain>
    </source>
</reference>
<dbReference type="InterPro" id="IPR018709">
    <property type="entry name" value="CoA_activase_DUF2229"/>
</dbReference>
<evidence type="ECO:0000313" key="4">
    <source>
        <dbReference type="Proteomes" id="UP000254771"/>
    </source>
</evidence>
<dbReference type="PANTHER" id="PTHR32329">
    <property type="entry name" value="BIFUNCTIONAL PROTEIN [INCLUDES 2-HYDROXYACYL-COA DEHYDRATASE (N-TER) AND ITS ACTIVATOR DOMAIN (C_TERM)-RELATED"/>
    <property type="match status" value="1"/>
</dbReference>
<gene>
    <name evidence="3" type="ORF">DIZ78_02410</name>
</gene>
<sequence>MTQQPDHSTAAWFIGLLPYSTNLYIDAGVHSVRILACDSTDTELGSIEIASNEDLGGTICRLGLDRQPEQTGITITGKLQEIVRRYIGQGEVVLGSAALWSAARSLLQDKPLGIIEISASGYMAIGVDIEGNLKNDMLVVNPRCGAGSGVNLDRVLQKLNIQREAVDALLRDYLGEENRPRRDGVDIRADRCGVFASSATISDKNQGIPLDFALAVTLKSEVLKACKKLKPGFDTVWLSGGIFAWQFARDCAGDYLESVGTADVRYDEGGRFPLLGLQYLRQIIGDGNFAQPDRRVVQTSRLSEYPAMFDVKADLEARRLYQRIPNIAPTHFDAAHLRTTPVMMGLDVGSTMAKLIISDASGDTVLYKGAYSNAGDTIDTIKKIFADIITKGAKTLRIGQIGLTGSARYQVQKALINIYPQLADRVSVLVENYAHARGSIDYARQHIERLKASGIDDINEDFCLLVDIGGEDTKISSIALKKAELFDNAMNVKCSAGTGSLIDTLTSMFFLDDISVASELAFNADKGYAINATCAVFLMENARKLQADGYELGEILASANWAIVENMARSLWSQIELPKHTVALLHGQTMLSEPLPLAVAQRMQRYVGEDIYCLVPPDPGHRACVGLIKSLAEQNTTTALEIELEAFIDKDYKKKIVVCKGAVCGDKAARCNRAHLTGLGNEGNRFTFTLGGCTAINEVQAMKGLKRKGSPDSYKQIWDFINDRLPHSDDPNRLVIPRSFAVSEWAMFFASLFTPLEIPVEVDNVQASDVIDAQPHFHIDTCAPHIGAVGQFLRLGAQPHGMILAPQIEFLPAKHSLGRTCTINQGGLAVAKKVTESKHPQSRIHLFFLDLKLQNAERIAQKIYPRLQPVFEYYGKQVEYEQFRNIVEGAIQAQQGLKKAAADFATELAKQALNDGREIALVMGREYILNPGIYDSHVGRLLRDKNMMGIPSYLLDADFNPKFKHLYWRNPHMIATLADACSRRELHRVTGHAGLRRVFERVEKNSDTLMPVVQVSTFLCGPDSVTNPLIAELTKKRPYLLIQSDAAIKELAHLENRMNTYVKQLESGLHEELKSVEEEGFEVKVLDRLVNQDPLNPETDAIYFPTLSDTRGLTSVIRSAGFTCIDLYDEDYNLQAAIKDGRSMSGDSVCAPLAAVYGDVMAAMEDFKRRKQENDPEFINKTRLLIFNNKGLGPCRQGQYVETHKIFINQQKNSGKDATEELVMQFLVGHENKGFNTGFPAWVFVRGVQSAIVQGVLHQLLADGSSQCRDYAEYQTFMQAYRKLKEELHRLIEFEMRPSAVALRVADAFSKVPGINYLVNYFAYGLHRSDLKDPLKAFARQWCAQPLKGNPTRIHIDGEAYMRVAQYEAVHKTLLATLGFRQFTLTHTPVWSFLDYKLAGMLMRAREAIDESRAELKRPIENSERKRITRYKRKKQLRLIGLRAVHFILRNIIAKPLYTAAGLEMPAAMLKILKIAESVITTKRPGGEFIPYVGEAVLKLQKGYDLILNVAPEGCMVSSMGEAITPGINAAVPEAKGKIQHLFSQQGDVDEELIALALLKTIGPERYYRAAEANEAG</sequence>
<dbReference type="EMBL" id="QFXE01000005">
    <property type="protein sequence ID" value="RDH87445.1"/>
    <property type="molecule type" value="Genomic_DNA"/>
</dbReference>
<dbReference type="InterPro" id="IPR002731">
    <property type="entry name" value="ATPase_BadF"/>
</dbReference>
<evidence type="ECO:0008006" key="5">
    <source>
        <dbReference type="Google" id="ProtNLM"/>
    </source>
</evidence>
<name>A0A370DQT7_9GAMM</name>
<organism evidence="3 4">
    <name type="scientific">endosymbiont of Escarpia spicata</name>
    <dbReference type="NCBI Taxonomy" id="2200908"/>
    <lineage>
        <taxon>Bacteria</taxon>
        <taxon>Pseudomonadati</taxon>
        <taxon>Pseudomonadota</taxon>
        <taxon>Gammaproteobacteria</taxon>
        <taxon>sulfur-oxidizing symbionts</taxon>
    </lineage>
</organism>
<dbReference type="SUPFAM" id="SSF53067">
    <property type="entry name" value="Actin-like ATPase domain"/>
    <property type="match status" value="1"/>
</dbReference>
<comment type="caution">
    <text evidence="3">The sequence shown here is derived from an EMBL/GenBank/DDBJ whole genome shotgun (WGS) entry which is preliminary data.</text>
</comment>
<dbReference type="Gene3D" id="3.30.420.40">
    <property type="match status" value="3"/>
</dbReference>
<feature type="domain" description="DUF2229" evidence="2">
    <location>
        <begin position="736"/>
        <end position="948"/>
    </location>
</feature>
<proteinExistence type="predicted"/>
<dbReference type="InterPro" id="IPR043129">
    <property type="entry name" value="ATPase_NBD"/>
</dbReference>
<accession>A0A370DQT7</accession>
<dbReference type="Pfam" id="PF09989">
    <property type="entry name" value="DUF2229"/>
    <property type="match status" value="1"/>
</dbReference>
<evidence type="ECO:0000259" key="2">
    <source>
        <dbReference type="Pfam" id="PF09989"/>
    </source>
</evidence>
<evidence type="ECO:0000313" key="3">
    <source>
        <dbReference type="EMBL" id="RDH87445.1"/>
    </source>
</evidence>